<dbReference type="Pfam" id="PF01555">
    <property type="entry name" value="N6_N4_Mtase"/>
    <property type="match status" value="1"/>
</dbReference>
<dbReference type="InterPro" id="IPR001091">
    <property type="entry name" value="RM_Methyltransferase"/>
</dbReference>
<proteinExistence type="inferred from homology"/>
<dbReference type="Gene3D" id="3.40.50.150">
    <property type="entry name" value="Vaccinia Virus protein VP39"/>
    <property type="match status" value="1"/>
</dbReference>
<gene>
    <name evidence="5" type="ORF">EDC63_1197</name>
</gene>
<feature type="domain" description="DNA methylase N-4/N-6" evidence="4">
    <location>
        <begin position="150"/>
        <end position="473"/>
    </location>
</feature>
<evidence type="ECO:0000313" key="6">
    <source>
        <dbReference type="Proteomes" id="UP000295367"/>
    </source>
</evidence>
<sequence>MARLEDAINEIRNQDLRNRVQEEVRKLKSDKKFGLVFEEHTPEVVPLYSAPIKKGARVALKSGPLSEVYRVVKVGREKVTCIRDGEQTDEEQTFGKSEVIAVKRFGEPIYPTLVPVDRVERAPGKASHTLIEADNYHALQLLEYLYAGQVDCIYIDPPYNTGARDWKYNNDYVDSNDGWRHSKWLAFMEKRISLCMRLLKSTGILVITIDDYEFHHLRCLLESPQFGEIVDLGIACIRNNPGGRATQNGMAVNHEYALFMGRSGEASIGRLPRTAEQLSRYNLGDNEGPFEWVNFRKHGADSEREDRPKQFYPIYVSGCSIRIPKMVWDEKCKSWVNIEAPRKSEIAVWPIGQRGEEKAWSWGSERVSSDVSQLEARATKSKGVQVYVKSRVPIDEGRLPGTWWDSTLYSSNESGTKVLQKIFDATNPFDFPKSLYAVKDCLRAAGLDRKKNALILDFFAGSGTTLNAVNLLNAADGGQRRCILVTNNEASDKETLALTTQGFQPGQDEWERHGICRSVTWPRNKFTINGQRDDGTPLPGEYLTGRPITKEKTRNIHQLSFANGQSLTVAQRKHVAKLVSGVTQSRITANAWFLDDDTPASILWDITQADTYLEVIEETVHLTDFYVVTTDTRGFNALKPKITAALPPILVEEEEKRPLADGFEANLQYFKLDFLDPLSVELGREFSRLLPTLWMMAGCQGPLPSATGEGPYILPTGNPFAVLLEETQFADFEQALAQRSDITHVFLVTDSADAFYAMKAELPHAHVVQLYKNYLDNFRINTGERQS</sequence>
<dbReference type="GO" id="GO:0003677">
    <property type="term" value="F:DNA binding"/>
    <property type="evidence" value="ECO:0007669"/>
    <property type="project" value="InterPro"/>
</dbReference>
<dbReference type="GO" id="GO:0032259">
    <property type="term" value="P:methylation"/>
    <property type="evidence" value="ECO:0007669"/>
    <property type="project" value="UniProtKB-KW"/>
</dbReference>
<keyword evidence="2 5" id="KW-0489">Methyltransferase</keyword>
<protein>
    <submittedName>
        <fullName evidence="5">Adenine-specific DNA-methyltransferase</fullName>
    </submittedName>
</protein>
<dbReference type="InterPro" id="IPR002052">
    <property type="entry name" value="DNA_methylase_N6_adenine_CS"/>
</dbReference>
<dbReference type="PROSITE" id="PS00092">
    <property type="entry name" value="N6_MTASE"/>
    <property type="match status" value="1"/>
</dbReference>
<dbReference type="InterPro" id="IPR029063">
    <property type="entry name" value="SAM-dependent_MTases_sf"/>
</dbReference>
<keyword evidence="6" id="KW-1185">Reference proteome</keyword>
<name>A0A4R3XU81_9PROT</name>
<dbReference type="RefSeq" id="WP_124944889.1">
    <property type="nucleotide sequence ID" value="NZ_BHVT01000004.1"/>
</dbReference>
<organism evidence="5 6">
    <name type="scientific">Sulfurirhabdus autotrophica</name>
    <dbReference type="NCBI Taxonomy" id="1706046"/>
    <lineage>
        <taxon>Bacteria</taxon>
        <taxon>Pseudomonadati</taxon>
        <taxon>Pseudomonadota</taxon>
        <taxon>Betaproteobacteria</taxon>
        <taxon>Nitrosomonadales</taxon>
        <taxon>Sulfuricellaceae</taxon>
        <taxon>Sulfurirhabdus</taxon>
    </lineage>
</organism>
<comment type="similarity">
    <text evidence="1">Belongs to the N(4)/N(6)-methyltransferase family.</text>
</comment>
<dbReference type="AlphaFoldDB" id="A0A4R3XU81"/>
<dbReference type="EMBL" id="SMCO01000019">
    <property type="protein sequence ID" value="TCV82690.1"/>
    <property type="molecule type" value="Genomic_DNA"/>
</dbReference>
<evidence type="ECO:0000259" key="4">
    <source>
        <dbReference type="Pfam" id="PF01555"/>
    </source>
</evidence>
<comment type="caution">
    <text evidence="5">The sequence shown here is derived from an EMBL/GenBank/DDBJ whole genome shotgun (WGS) entry which is preliminary data.</text>
</comment>
<dbReference type="Proteomes" id="UP000295367">
    <property type="component" value="Unassembled WGS sequence"/>
</dbReference>
<evidence type="ECO:0000256" key="2">
    <source>
        <dbReference type="ARBA" id="ARBA00022603"/>
    </source>
</evidence>
<evidence type="ECO:0000256" key="1">
    <source>
        <dbReference type="ARBA" id="ARBA00006594"/>
    </source>
</evidence>
<reference evidence="5 6" key="1">
    <citation type="submission" date="2019-03" db="EMBL/GenBank/DDBJ databases">
        <title>Genomic Encyclopedia of Type Strains, Phase IV (KMG-IV): sequencing the most valuable type-strain genomes for metagenomic binning, comparative biology and taxonomic classification.</title>
        <authorList>
            <person name="Goeker M."/>
        </authorList>
    </citation>
    <scope>NUCLEOTIDE SEQUENCE [LARGE SCALE GENOMIC DNA]</scope>
    <source>
        <strain evidence="5 6">DSM 100309</strain>
    </source>
</reference>
<evidence type="ECO:0000313" key="5">
    <source>
        <dbReference type="EMBL" id="TCV82690.1"/>
    </source>
</evidence>
<dbReference type="InterPro" id="IPR002941">
    <property type="entry name" value="DNA_methylase_N4/N6"/>
</dbReference>
<accession>A0A4R3XU81</accession>
<dbReference type="SUPFAM" id="SSF53335">
    <property type="entry name" value="S-adenosyl-L-methionine-dependent methyltransferases"/>
    <property type="match status" value="1"/>
</dbReference>
<dbReference type="OrthoDB" id="9816288at2"/>
<keyword evidence="3 5" id="KW-0808">Transferase</keyword>
<dbReference type="GO" id="GO:0008170">
    <property type="term" value="F:N-methyltransferase activity"/>
    <property type="evidence" value="ECO:0007669"/>
    <property type="project" value="InterPro"/>
</dbReference>
<evidence type="ECO:0000256" key="3">
    <source>
        <dbReference type="ARBA" id="ARBA00022679"/>
    </source>
</evidence>
<dbReference type="PRINTS" id="PR00508">
    <property type="entry name" value="S21N4MTFRASE"/>
</dbReference>